<evidence type="ECO:0000313" key="1">
    <source>
        <dbReference type="EMBL" id="OXA54010.1"/>
    </source>
</evidence>
<dbReference type="Proteomes" id="UP000198287">
    <property type="component" value="Unassembled WGS sequence"/>
</dbReference>
<name>A0A226E9G5_FOLCA</name>
<dbReference type="OrthoDB" id="509497at2759"/>
<proteinExistence type="predicted"/>
<dbReference type="AlphaFoldDB" id="A0A226E9G5"/>
<keyword evidence="2" id="KW-1185">Reference proteome</keyword>
<evidence type="ECO:0000313" key="2">
    <source>
        <dbReference type="Proteomes" id="UP000198287"/>
    </source>
</evidence>
<reference evidence="1 2" key="1">
    <citation type="submission" date="2015-12" db="EMBL/GenBank/DDBJ databases">
        <title>The genome of Folsomia candida.</title>
        <authorList>
            <person name="Faddeeva A."/>
            <person name="Derks M.F."/>
            <person name="Anvar Y."/>
            <person name="Smit S."/>
            <person name="Van Straalen N."/>
            <person name="Roelofs D."/>
        </authorList>
    </citation>
    <scope>NUCLEOTIDE SEQUENCE [LARGE SCALE GENOMIC DNA]</scope>
    <source>
        <strain evidence="1 2">VU population</strain>
        <tissue evidence="1">Whole body</tissue>
    </source>
</reference>
<dbReference type="EMBL" id="LNIX01000005">
    <property type="protein sequence ID" value="OXA54010.1"/>
    <property type="molecule type" value="Genomic_DNA"/>
</dbReference>
<comment type="caution">
    <text evidence="1">The sequence shown here is derived from an EMBL/GenBank/DDBJ whole genome shotgun (WGS) entry which is preliminary data.</text>
</comment>
<organism evidence="1 2">
    <name type="scientific">Folsomia candida</name>
    <name type="common">Springtail</name>
    <dbReference type="NCBI Taxonomy" id="158441"/>
    <lineage>
        <taxon>Eukaryota</taxon>
        <taxon>Metazoa</taxon>
        <taxon>Ecdysozoa</taxon>
        <taxon>Arthropoda</taxon>
        <taxon>Hexapoda</taxon>
        <taxon>Collembola</taxon>
        <taxon>Entomobryomorpha</taxon>
        <taxon>Isotomoidea</taxon>
        <taxon>Isotomidae</taxon>
        <taxon>Proisotominae</taxon>
        <taxon>Folsomia</taxon>
    </lineage>
</organism>
<protein>
    <submittedName>
        <fullName evidence="1">Tryptophan synthase alpha chain</fullName>
    </submittedName>
</protein>
<sequence length="226" mass="25843">MSFLPTVDLLTCSTVNATWEGEARKHVRVRISIRLTGYAGYPKFEEYVTLMSVRGNYHERLHTCYRYFEEFQQFLSKLDKLASNSRGKIKHLFLPFIMQGGPEFRRFFEILHLFGHNLSALELSLCHHYHYTDTLVTTTIADMSPFLTGLSSRPPLPSITKLSICSWSVAKNATGLTVAKLGPLFPNVSTLEYFDPDRNAIEMQLIANPFPRLSALRIMDIEYTAP</sequence>
<accession>A0A226E9G5</accession>
<gene>
    <name evidence="1" type="ORF">Fcan01_11601</name>
</gene>